<accession>E6PXT5</accession>
<protein>
    <submittedName>
        <fullName evidence="1">Uncharacterized protein</fullName>
    </submittedName>
</protein>
<proteinExistence type="predicted"/>
<dbReference type="InterPro" id="IPR016156">
    <property type="entry name" value="FAD/NAD-linked_Rdtase_dimer_sf"/>
</dbReference>
<dbReference type="AlphaFoldDB" id="E6PXT5"/>
<dbReference type="EMBL" id="CABN01000047">
    <property type="protein sequence ID" value="CBH99744.1"/>
    <property type="molecule type" value="Genomic_DNA"/>
</dbReference>
<gene>
    <name evidence="1" type="ORF">CARN3_0691</name>
</gene>
<name>E6PXT5_9ZZZZ</name>
<organism evidence="1">
    <name type="scientific">mine drainage metagenome</name>
    <dbReference type="NCBI Taxonomy" id="410659"/>
    <lineage>
        <taxon>unclassified sequences</taxon>
        <taxon>metagenomes</taxon>
        <taxon>ecological metagenomes</taxon>
    </lineage>
</organism>
<sequence>MLKTRLAEFWGALGWSLMPMKSLTLIALAMRNGLTADNLKSMLFAYPTSAADILDMF</sequence>
<comment type="caution">
    <text evidence="1">The sequence shown here is derived from an EMBL/GenBank/DDBJ whole genome shotgun (WGS) entry which is preliminary data.</text>
</comment>
<evidence type="ECO:0000313" key="1">
    <source>
        <dbReference type="EMBL" id="CBH99744.1"/>
    </source>
</evidence>
<dbReference type="SUPFAM" id="SSF55424">
    <property type="entry name" value="FAD/NAD-linked reductases, dimerisation (C-terminal) domain"/>
    <property type="match status" value="1"/>
</dbReference>
<reference evidence="1" key="1">
    <citation type="submission" date="2009-10" db="EMBL/GenBank/DDBJ databases">
        <title>Diversity of trophic interactions inside an arsenic-rich microbial ecosystem.</title>
        <authorList>
            <person name="Bertin P.N."/>
            <person name="Heinrich-Salmeron A."/>
            <person name="Pelletier E."/>
            <person name="Goulhen-Chollet F."/>
            <person name="Arsene-Ploetze F."/>
            <person name="Gallien S."/>
            <person name="Calteau A."/>
            <person name="Vallenet D."/>
            <person name="Casiot C."/>
            <person name="Chane-Woon-Ming B."/>
            <person name="Giloteaux L."/>
            <person name="Barakat M."/>
            <person name="Bonnefoy V."/>
            <person name="Bruneel O."/>
            <person name="Chandler M."/>
            <person name="Cleiss J."/>
            <person name="Duran R."/>
            <person name="Elbaz-Poulichet F."/>
            <person name="Fonknechten N."/>
            <person name="Lauga B."/>
            <person name="Mornico D."/>
            <person name="Ortet P."/>
            <person name="Schaeffer C."/>
            <person name="Siguier P."/>
            <person name="Alexander Thil Smith A."/>
            <person name="Van Dorsselaer A."/>
            <person name="Weissenbach J."/>
            <person name="Medigue C."/>
            <person name="Le Paslier D."/>
        </authorList>
    </citation>
    <scope>NUCLEOTIDE SEQUENCE</scope>
</reference>